<dbReference type="AlphaFoldDB" id="A0A0G0RE23"/>
<evidence type="ECO:0000256" key="1">
    <source>
        <dbReference type="SAM" id="Phobius"/>
    </source>
</evidence>
<keyword evidence="1" id="KW-0812">Transmembrane</keyword>
<organism evidence="2 3">
    <name type="scientific">Candidatus Woesebacteria bacterium GW2011_GWA1_39_21</name>
    <dbReference type="NCBI Taxonomy" id="1618550"/>
    <lineage>
        <taxon>Bacteria</taxon>
        <taxon>Candidatus Woeseibacteriota</taxon>
    </lineage>
</organism>
<dbReference type="Proteomes" id="UP000034246">
    <property type="component" value="Unassembled WGS sequence"/>
</dbReference>
<name>A0A0G0RE23_9BACT</name>
<protein>
    <submittedName>
        <fullName evidence="2">Uncharacterized protein</fullName>
    </submittedName>
</protein>
<keyword evidence="1" id="KW-1133">Transmembrane helix</keyword>
<comment type="caution">
    <text evidence="2">The sequence shown here is derived from an EMBL/GenBank/DDBJ whole genome shotgun (WGS) entry which is preliminary data.</text>
</comment>
<evidence type="ECO:0000313" key="2">
    <source>
        <dbReference type="EMBL" id="KKR11922.1"/>
    </source>
</evidence>
<evidence type="ECO:0000313" key="3">
    <source>
        <dbReference type="Proteomes" id="UP000034246"/>
    </source>
</evidence>
<accession>A0A0G0RE23</accession>
<feature type="transmembrane region" description="Helical" evidence="1">
    <location>
        <begin position="34"/>
        <end position="55"/>
    </location>
</feature>
<keyword evidence="1" id="KW-0472">Membrane</keyword>
<reference evidence="2 3" key="1">
    <citation type="journal article" date="2015" name="Nature">
        <title>rRNA introns, odd ribosomes, and small enigmatic genomes across a large radiation of phyla.</title>
        <authorList>
            <person name="Brown C.T."/>
            <person name="Hug L.A."/>
            <person name="Thomas B.C."/>
            <person name="Sharon I."/>
            <person name="Castelle C.J."/>
            <person name="Singh A."/>
            <person name="Wilkins M.J."/>
            <person name="Williams K.H."/>
            <person name="Banfield J.F."/>
        </authorList>
    </citation>
    <scope>NUCLEOTIDE SEQUENCE [LARGE SCALE GENOMIC DNA]</scope>
</reference>
<dbReference type="EMBL" id="LBWP01000002">
    <property type="protein sequence ID" value="KKR11922.1"/>
    <property type="molecule type" value="Genomic_DNA"/>
</dbReference>
<proteinExistence type="predicted"/>
<sequence length="385" mass="43635">MENQINVGNQNPQQIGQNPVKQPMQAIKEQKIKYLAIWLTVLVGFVFFGLGGYYVGKQSSKNVNEAKLNQTTPSPIVNKNNETLNLKTYKNVQYGLEFDYPQRYTVSTNPDCSSLINNQASCLLSLTINPTNNNYTPKAYFWLLKEINSVNIPGQVSSIRFNSQKKTWVLEQAIPPAEVLSIWDHTKLGQEIIKSSNGGSHGSSFYYIIPEYVNDEVAIFSVPQSYRLRCDNFVNDKSKEADCNNFYKSTIDQYNKGETIVDTWLPENYLSSTYSEAESMIKSYKDIASGATKAIDILKTIPEIQNIEKQVKKEGRKPFYTPEGRDGDIVIVSLRESFPDDPHTTRIDTFNVNITNGIITVEDVVNGGQISLEEWKKKVNQNWGF</sequence>
<gene>
    <name evidence="2" type="ORF">UT39_C0002G0103</name>
</gene>